<organism evidence="3 4">
    <name type="scientific">Lihuaxuella thermophila</name>
    <dbReference type="NCBI Taxonomy" id="1173111"/>
    <lineage>
        <taxon>Bacteria</taxon>
        <taxon>Bacillati</taxon>
        <taxon>Bacillota</taxon>
        <taxon>Bacilli</taxon>
        <taxon>Bacillales</taxon>
        <taxon>Thermoactinomycetaceae</taxon>
        <taxon>Lihuaxuella</taxon>
    </lineage>
</organism>
<dbReference type="EMBL" id="FOCQ01000004">
    <property type="protein sequence ID" value="SEM96849.1"/>
    <property type="molecule type" value="Genomic_DNA"/>
</dbReference>
<keyword evidence="2" id="KW-1133">Transmembrane helix</keyword>
<sequence length="337" mass="39553">MKNGKDKKSPNEILRQIIFLIAIPVVVTAVITFLGEPLIQFISDLNGNNVGGTPEPKNNQPPKDNEILQYIDKKVNEEIDENISDKIRSNVETEVNEVREDSIANEMSYMNFLLAVFGLLATLSGIAFTLYNYFQVNTVRKQVKEGIEEGLDLYKKKVDDQFQKMKSEMDERFEQQKEEMQKTVNKAIEAIQILTEHSVAITNGDFVGRKLKQISMAEKIYPGIRGDYLRALIYWYEGVSENTRRYAITYMEKHLDKYPDHKEAWIRLIDWYNDMNEDYRAIHTLETLLKKFPDAFEEIELAIDNWDLPEELEKERKRIYDTYLRKKDQSEQDKPKE</sequence>
<dbReference type="AlphaFoldDB" id="A0A1H8CPM2"/>
<dbReference type="RefSeq" id="WP_139179450.1">
    <property type="nucleotide sequence ID" value="NZ_FOCQ01000004.1"/>
</dbReference>
<dbReference type="SUPFAM" id="SSF48452">
    <property type="entry name" value="TPR-like"/>
    <property type="match status" value="1"/>
</dbReference>
<protein>
    <recommendedName>
        <fullName evidence="5">Tetratricopeptide repeat-containing protein</fullName>
    </recommendedName>
</protein>
<feature type="transmembrane region" description="Helical" evidence="2">
    <location>
        <begin position="112"/>
        <end position="134"/>
    </location>
</feature>
<evidence type="ECO:0008006" key="5">
    <source>
        <dbReference type="Google" id="ProtNLM"/>
    </source>
</evidence>
<accession>A0A1H8CPM2</accession>
<dbReference type="Proteomes" id="UP000199695">
    <property type="component" value="Unassembled WGS sequence"/>
</dbReference>
<name>A0A1H8CPM2_9BACL</name>
<evidence type="ECO:0000256" key="2">
    <source>
        <dbReference type="SAM" id="Phobius"/>
    </source>
</evidence>
<keyword evidence="1" id="KW-0175">Coiled coil</keyword>
<evidence type="ECO:0000313" key="4">
    <source>
        <dbReference type="Proteomes" id="UP000199695"/>
    </source>
</evidence>
<dbReference type="OrthoDB" id="3006775at2"/>
<dbReference type="STRING" id="1173111.SAMN05444955_10438"/>
<keyword evidence="4" id="KW-1185">Reference proteome</keyword>
<keyword evidence="2" id="KW-0812">Transmembrane</keyword>
<evidence type="ECO:0000313" key="3">
    <source>
        <dbReference type="EMBL" id="SEM96849.1"/>
    </source>
</evidence>
<dbReference type="Gene3D" id="1.25.40.10">
    <property type="entry name" value="Tetratricopeptide repeat domain"/>
    <property type="match status" value="1"/>
</dbReference>
<proteinExistence type="predicted"/>
<feature type="transmembrane region" description="Helical" evidence="2">
    <location>
        <begin position="12"/>
        <end position="35"/>
    </location>
</feature>
<feature type="coiled-coil region" evidence="1">
    <location>
        <begin position="166"/>
        <end position="197"/>
    </location>
</feature>
<keyword evidence="2" id="KW-0472">Membrane</keyword>
<evidence type="ECO:0000256" key="1">
    <source>
        <dbReference type="SAM" id="Coils"/>
    </source>
</evidence>
<reference evidence="3 4" key="1">
    <citation type="submission" date="2016-10" db="EMBL/GenBank/DDBJ databases">
        <authorList>
            <person name="de Groot N.N."/>
        </authorList>
    </citation>
    <scope>NUCLEOTIDE SEQUENCE [LARGE SCALE GENOMIC DNA]</scope>
    <source>
        <strain evidence="3 4">DSM 46701</strain>
    </source>
</reference>
<dbReference type="InterPro" id="IPR011990">
    <property type="entry name" value="TPR-like_helical_dom_sf"/>
</dbReference>
<gene>
    <name evidence="3" type="ORF">SAMN05444955_10438</name>
</gene>